<sequence length="262" mass="29696">MNLPHNCISLEQIQNLLCVSTDAQCVHGFLGKLHRATNILTLSWNGLSSSPSTLYTKRFLLLTCGNAASAHDFDDHRVPARISSANTIRFSISRAVNAAAHHLSLRCSLHNQNACIAAFFSAFSKSNAQGILNRRNPFSQNRFKSWMKLEWTTNRIFDDDASVEAKAWQEIYVMISGRMRLSIRNPFCCARVAAKFVTFIPYFCRTSEVDDTVSMRERSNLRRFTFNSLRVSIVRILATLRFVPLPAHANFKNSSDNESIDR</sequence>
<dbReference type="AlphaFoldDB" id="A0A7S0ZHX3"/>
<name>A0A7S0ZHX3_9RHOD</name>
<accession>A0A7S0ZHX3</accession>
<dbReference type="EMBL" id="HBFP01009445">
    <property type="protein sequence ID" value="CAD8822378.1"/>
    <property type="molecule type" value="Transcribed_RNA"/>
</dbReference>
<organism evidence="1">
    <name type="scientific">Timspurckia oligopyrenoides</name>
    <dbReference type="NCBI Taxonomy" id="708627"/>
    <lineage>
        <taxon>Eukaryota</taxon>
        <taxon>Rhodophyta</taxon>
        <taxon>Bangiophyceae</taxon>
        <taxon>Porphyridiales</taxon>
        <taxon>Porphyridiaceae</taxon>
        <taxon>Timspurckia</taxon>
    </lineage>
</organism>
<proteinExistence type="predicted"/>
<evidence type="ECO:0000313" key="1">
    <source>
        <dbReference type="EMBL" id="CAD8822378.1"/>
    </source>
</evidence>
<reference evidence="1" key="1">
    <citation type="submission" date="2021-01" db="EMBL/GenBank/DDBJ databases">
        <authorList>
            <person name="Corre E."/>
            <person name="Pelletier E."/>
            <person name="Niang G."/>
            <person name="Scheremetjew M."/>
            <person name="Finn R."/>
            <person name="Kale V."/>
            <person name="Holt S."/>
            <person name="Cochrane G."/>
            <person name="Meng A."/>
            <person name="Brown T."/>
            <person name="Cohen L."/>
        </authorList>
    </citation>
    <scope>NUCLEOTIDE SEQUENCE</scope>
    <source>
        <strain evidence="1">CCMP3278</strain>
    </source>
</reference>
<protein>
    <submittedName>
        <fullName evidence="1">Uncharacterized protein</fullName>
    </submittedName>
</protein>
<gene>
    <name evidence="1" type="ORF">TOLI1172_LOCUS6774</name>
</gene>